<gene>
    <name evidence="2" type="ORF">BGZ95_001574</name>
</gene>
<evidence type="ECO:0000313" key="3">
    <source>
        <dbReference type="Proteomes" id="UP001194580"/>
    </source>
</evidence>
<feature type="compositionally biased region" description="Polar residues" evidence="1">
    <location>
        <begin position="60"/>
        <end position="77"/>
    </location>
</feature>
<evidence type="ECO:0000313" key="2">
    <source>
        <dbReference type="EMBL" id="KAG0279325.1"/>
    </source>
</evidence>
<organism evidence="2 3">
    <name type="scientific">Linnemannia exigua</name>
    <dbReference type="NCBI Taxonomy" id="604196"/>
    <lineage>
        <taxon>Eukaryota</taxon>
        <taxon>Fungi</taxon>
        <taxon>Fungi incertae sedis</taxon>
        <taxon>Mucoromycota</taxon>
        <taxon>Mortierellomycotina</taxon>
        <taxon>Mortierellomycetes</taxon>
        <taxon>Mortierellales</taxon>
        <taxon>Mortierellaceae</taxon>
        <taxon>Linnemannia</taxon>
    </lineage>
</organism>
<reference evidence="2" key="1">
    <citation type="journal article" date="2020" name="Fungal Divers.">
        <title>Resolving the Mortierellaceae phylogeny through synthesis of multi-gene phylogenetics and phylogenomics.</title>
        <authorList>
            <person name="Vandepol N."/>
            <person name="Liber J."/>
            <person name="Desiro A."/>
            <person name="Na H."/>
            <person name="Kennedy M."/>
            <person name="Barry K."/>
            <person name="Grigoriev I.V."/>
            <person name="Miller A.N."/>
            <person name="O'Donnell K."/>
            <person name="Stajich J.E."/>
            <person name="Bonito G."/>
        </authorList>
    </citation>
    <scope>NUCLEOTIDE SEQUENCE</scope>
    <source>
        <strain evidence="2">NRRL 28262</strain>
    </source>
</reference>
<dbReference type="EMBL" id="JAAAIL010000132">
    <property type="protein sequence ID" value="KAG0279325.1"/>
    <property type="molecule type" value="Genomic_DNA"/>
</dbReference>
<feature type="compositionally biased region" description="Basic and acidic residues" evidence="1">
    <location>
        <begin position="49"/>
        <end position="59"/>
    </location>
</feature>
<evidence type="ECO:0000256" key="1">
    <source>
        <dbReference type="SAM" id="MobiDB-lite"/>
    </source>
</evidence>
<accession>A0AAD4DIX9</accession>
<sequence length="506" mass="56002">MDATWADLIQEPFSKEEKAAVTLTTALPSPSPEREQAAPWSGMGVTQDRPVDSKDEKPATRSTTVLPSPSPELSSTGLPWDEKDDRDLDALLDSHIGGTLLEYDVSPTPTGYRATSFSGFDTLSSFSDSYTTLSVSAIGLGIPQPSTEHGVDVSLSSLRFTTDMSVEQSTLSGFTPFMSNDDFVRALLTPVSETKFDQTESAKENATPESSTTPLCIPPTDLFRTTTHDDMTAVDESESEDESDAEDETDVEEEMNGDYEDETDVEEEMGDDYDDETDVEGTPSMQAYSSVCPPRAEVFKSFAPSAAGSVRKAVRFDMNLRIEELDPDRVMGPPKQPCEERMDVAFRRACREYRDDLDLLQEHFDSKRAAFNSYLHAAFPVVTEESQSVNDTYTNSYSSEDRSTKKHTLDDDNSANEHTAKKSRVAVQTNVGHSTYSITVNGITPDEQAANDIHGKETAAYGEHPNFELMVEDNQPGRVFRVVRWELYHPVSKKAVPKSDPLCRFV</sequence>
<proteinExistence type="predicted"/>
<name>A0AAD4DIX9_9FUNG</name>
<feature type="region of interest" description="Disordered" evidence="1">
    <location>
        <begin position="19"/>
        <end position="84"/>
    </location>
</feature>
<feature type="region of interest" description="Disordered" evidence="1">
    <location>
        <begin position="385"/>
        <end position="425"/>
    </location>
</feature>
<dbReference type="AlphaFoldDB" id="A0AAD4DIX9"/>
<comment type="caution">
    <text evidence="2">The sequence shown here is derived from an EMBL/GenBank/DDBJ whole genome shotgun (WGS) entry which is preliminary data.</text>
</comment>
<feature type="compositionally biased region" description="Basic and acidic residues" evidence="1">
    <location>
        <begin position="399"/>
        <end position="410"/>
    </location>
</feature>
<protein>
    <submittedName>
        <fullName evidence="2">Uncharacterized protein</fullName>
    </submittedName>
</protein>
<dbReference type="Proteomes" id="UP001194580">
    <property type="component" value="Unassembled WGS sequence"/>
</dbReference>
<feature type="region of interest" description="Disordered" evidence="1">
    <location>
        <begin position="196"/>
        <end position="277"/>
    </location>
</feature>
<keyword evidence="3" id="KW-1185">Reference proteome</keyword>
<feature type="compositionally biased region" description="Polar residues" evidence="1">
    <location>
        <begin position="385"/>
        <end position="398"/>
    </location>
</feature>
<feature type="compositionally biased region" description="Acidic residues" evidence="1">
    <location>
        <begin position="232"/>
        <end position="277"/>
    </location>
</feature>